<dbReference type="EC" id="6.3.2.9" evidence="7 8"/>
<dbReference type="InterPro" id="IPR005762">
    <property type="entry name" value="MurD"/>
</dbReference>
<keyword evidence="7 8" id="KW-0573">Peptidoglycan synthesis</keyword>
<gene>
    <name evidence="7 11" type="primary">murD</name>
    <name evidence="11" type="ORF">ACFQ0F_06955</name>
</gene>
<keyword evidence="12" id="KW-1185">Reference proteome</keyword>
<comment type="caution">
    <text evidence="11">The sequence shown here is derived from an EMBL/GenBank/DDBJ whole genome shotgun (WGS) entry which is preliminary data.</text>
</comment>
<organism evidence="11 12">
    <name type="scientific">Paraperlucidibaca wandonensis</name>
    <dbReference type="NCBI Taxonomy" id="1268273"/>
    <lineage>
        <taxon>Bacteria</taxon>
        <taxon>Pseudomonadati</taxon>
        <taxon>Pseudomonadota</taxon>
        <taxon>Gammaproteobacteria</taxon>
        <taxon>Moraxellales</taxon>
        <taxon>Moraxellaceae</taxon>
        <taxon>Paraperlucidibaca</taxon>
    </lineage>
</organism>
<name>A0ABW3HH89_9GAMM</name>
<evidence type="ECO:0000256" key="8">
    <source>
        <dbReference type="RuleBase" id="RU003664"/>
    </source>
</evidence>
<reference evidence="12" key="1">
    <citation type="journal article" date="2019" name="Int. J. Syst. Evol. Microbiol.">
        <title>The Global Catalogue of Microorganisms (GCM) 10K type strain sequencing project: providing services to taxonomists for standard genome sequencing and annotation.</title>
        <authorList>
            <consortium name="The Broad Institute Genomics Platform"/>
            <consortium name="The Broad Institute Genome Sequencing Center for Infectious Disease"/>
            <person name="Wu L."/>
            <person name="Ma J."/>
        </authorList>
    </citation>
    <scope>NUCLEOTIDE SEQUENCE [LARGE SCALE GENOMIC DNA]</scope>
    <source>
        <strain evidence="12">CCUG 63419</strain>
    </source>
</reference>
<feature type="domain" description="Mur ligase central" evidence="10">
    <location>
        <begin position="113"/>
        <end position="285"/>
    </location>
</feature>
<keyword evidence="3 7" id="KW-0963">Cytoplasm</keyword>
<dbReference type="Pfam" id="PF08245">
    <property type="entry name" value="Mur_ligase_M"/>
    <property type="match status" value="1"/>
</dbReference>
<dbReference type="Pfam" id="PF02875">
    <property type="entry name" value="Mur_ligase_C"/>
    <property type="match status" value="1"/>
</dbReference>
<dbReference type="GO" id="GO:0008764">
    <property type="term" value="F:UDP-N-acetylmuramoylalanine-D-glutamate ligase activity"/>
    <property type="evidence" value="ECO:0007669"/>
    <property type="project" value="UniProtKB-EC"/>
</dbReference>
<evidence type="ECO:0000256" key="1">
    <source>
        <dbReference type="ARBA" id="ARBA00004496"/>
    </source>
</evidence>
<comment type="catalytic activity">
    <reaction evidence="7 8">
        <text>UDP-N-acetyl-alpha-D-muramoyl-L-alanine + D-glutamate + ATP = UDP-N-acetyl-alpha-D-muramoyl-L-alanyl-D-glutamate + ADP + phosphate + H(+)</text>
        <dbReference type="Rhea" id="RHEA:16429"/>
        <dbReference type="ChEBI" id="CHEBI:15378"/>
        <dbReference type="ChEBI" id="CHEBI:29986"/>
        <dbReference type="ChEBI" id="CHEBI:30616"/>
        <dbReference type="ChEBI" id="CHEBI:43474"/>
        <dbReference type="ChEBI" id="CHEBI:83898"/>
        <dbReference type="ChEBI" id="CHEBI:83900"/>
        <dbReference type="ChEBI" id="CHEBI:456216"/>
        <dbReference type="EC" id="6.3.2.9"/>
    </reaction>
</comment>
<dbReference type="PANTHER" id="PTHR43692">
    <property type="entry name" value="UDP-N-ACETYLMURAMOYLALANINE--D-GLUTAMATE LIGASE"/>
    <property type="match status" value="1"/>
</dbReference>
<dbReference type="Proteomes" id="UP001597044">
    <property type="component" value="Unassembled WGS sequence"/>
</dbReference>
<accession>A0ABW3HH89</accession>
<evidence type="ECO:0000256" key="6">
    <source>
        <dbReference type="ARBA" id="ARBA00022840"/>
    </source>
</evidence>
<dbReference type="SUPFAM" id="SSF51984">
    <property type="entry name" value="MurCD N-terminal domain"/>
    <property type="match status" value="1"/>
</dbReference>
<dbReference type="InterPro" id="IPR036565">
    <property type="entry name" value="Mur-like_cat_sf"/>
</dbReference>
<keyword evidence="6 7" id="KW-0067">ATP-binding</keyword>
<keyword evidence="7 8" id="KW-0961">Cell wall biogenesis/degradation</keyword>
<keyword evidence="7 8" id="KW-0132">Cell division</keyword>
<dbReference type="InterPro" id="IPR036615">
    <property type="entry name" value="Mur_ligase_C_dom_sf"/>
</dbReference>
<evidence type="ECO:0000313" key="12">
    <source>
        <dbReference type="Proteomes" id="UP001597044"/>
    </source>
</evidence>
<evidence type="ECO:0000259" key="9">
    <source>
        <dbReference type="Pfam" id="PF02875"/>
    </source>
</evidence>
<dbReference type="Gene3D" id="3.40.1190.10">
    <property type="entry name" value="Mur-like, catalytic domain"/>
    <property type="match status" value="1"/>
</dbReference>
<proteinExistence type="inferred from homology"/>
<dbReference type="Gene3D" id="3.40.50.720">
    <property type="entry name" value="NAD(P)-binding Rossmann-like Domain"/>
    <property type="match status" value="1"/>
</dbReference>
<evidence type="ECO:0000313" key="11">
    <source>
        <dbReference type="EMBL" id="MFD0950125.1"/>
    </source>
</evidence>
<comment type="pathway">
    <text evidence="2 7 8">Cell wall biogenesis; peptidoglycan biosynthesis.</text>
</comment>
<evidence type="ECO:0000256" key="5">
    <source>
        <dbReference type="ARBA" id="ARBA00022741"/>
    </source>
</evidence>
<comment type="similarity">
    <text evidence="7">Belongs to the MurCDEF family.</text>
</comment>
<dbReference type="EMBL" id="JBHTIT010000001">
    <property type="protein sequence ID" value="MFD0950125.1"/>
    <property type="molecule type" value="Genomic_DNA"/>
</dbReference>
<keyword evidence="7 8" id="KW-0133">Cell shape</keyword>
<comment type="function">
    <text evidence="7 8">Cell wall formation. Catalyzes the addition of glutamate to the nucleotide precursor UDP-N-acetylmuramoyl-L-alanine (UMA).</text>
</comment>
<dbReference type="SUPFAM" id="SSF53244">
    <property type="entry name" value="MurD-like peptide ligases, peptide-binding domain"/>
    <property type="match status" value="1"/>
</dbReference>
<keyword evidence="5 7" id="KW-0547">Nucleotide-binding</keyword>
<evidence type="ECO:0000256" key="7">
    <source>
        <dbReference type="HAMAP-Rule" id="MF_00639"/>
    </source>
</evidence>
<sequence length="460" mass="48699">MLIARGGLRVVIGLGKTGLSCVRYLRSKGYSVAVNDTREHPPGLAELSAEFPEVNVYLGGLNAELLLSASEIISSPGMAISTPEIAAASRAGVLVVGDVELFCREATAPIIAITGSNAKSTVTTLMGLMAERDGLNVGVCGNIGTPVLDMLAEGDKDLYVMELSSFQLETTHSLKAAVAVVLNISEDHMDRYSGMVEYHQTKHRIFRNCQRYVFNRDDKLTRPLIADSLPHASFGLSAPDLNDHGVLSVDGEPWLARGRELLMPVAELQIFGQHNIANALACLALGEAVGMSRDAMLATLRDFSGLKHRCQRVALADDIAWYNDSKGTNVGATLAAIHGLGAAIAPAGGRVVLIAGGVGKGQDFTPLQTAMASFGRALVLIGEDASVIDAAITAELPRQRCASLDEAIASARQFAQPHDAILLSPACASFDMFKHYEDRGDQFALGVQTFVAGSNTGHSS</sequence>
<dbReference type="SUPFAM" id="SSF53623">
    <property type="entry name" value="MurD-like peptide ligases, catalytic domain"/>
    <property type="match status" value="1"/>
</dbReference>
<dbReference type="PANTHER" id="PTHR43692:SF1">
    <property type="entry name" value="UDP-N-ACETYLMURAMOYLALANINE--D-GLUTAMATE LIGASE"/>
    <property type="match status" value="1"/>
</dbReference>
<evidence type="ECO:0000256" key="3">
    <source>
        <dbReference type="ARBA" id="ARBA00022490"/>
    </source>
</evidence>
<dbReference type="Gene3D" id="3.90.190.20">
    <property type="entry name" value="Mur ligase, C-terminal domain"/>
    <property type="match status" value="1"/>
</dbReference>
<dbReference type="RefSeq" id="WP_379070550.1">
    <property type="nucleotide sequence ID" value="NZ_JBHTIT010000001.1"/>
</dbReference>
<keyword evidence="7 8" id="KW-0131">Cell cycle</keyword>
<comment type="subcellular location">
    <subcellularLocation>
        <location evidence="1 7 8">Cytoplasm</location>
    </subcellularLocation>
</comment>
<dbReference type="NCBIfam" id="TIGR01087">
    <property type="entry name" value="murD"/>
    <property type="match status" value="1"/>
</dbReference>
<dbReference type="Pfam" id="PF21799">
    <property type="entry name" value="MurD-like_N"/>
    <property type="match status" value="1"/>
</dbReference>
<keyword evidence="4 7" id="KW-0436">Ligase</keyword>
<evidence type="ECO:0000256" key="2">
    <source>
        <dbReference type="ARBA" id="ARBA00004752"/>
    </source>
</evidence>
<dbReference type="HAMAP" id="MF_00639">
    <property type="entry name" value="MurD"/>
    <property type="match status" value="1"/>
</dbReference>
<dbReference type="InterPro" id="IPR004101">
    <property type="entry name" value="Mur_ligase_C"/>
</dbReference>
<feature type="binding site" evidence="7">
    <location>
        <begin position="115"/>
        <end position="121"/>
    </location>
    <ligand>
        <name>ATP</name>
        <dbReference type="ChEBI" id="CHEBI:30616"/>
    </ligand>
</feature>
<dbReference type="InterPro" id="IPR013221">
    <property type="entry name" value="Mur_ligase_cen"/>
</dbReference>
<protein>
    <recommendedName>
        <fullName evidence="7 8">UDP-N-acetylmuramoylalanine--D-glutamate ligase</fullName>
        <ecNumber evidence="7 8">6.3.2.9</ecNumber>
    </recommendedName>
    <alternativeName>
        <fullName evidence="7">D-glutamic acid-adding enzyme</fullName>
    </alternativeName>
    <alternativeName>
        <fullName evidence="7">UDP-N-acetylmuramoyl-L-alanyl-D-glutamate synthetase</fullName>
    </alternativeName>
</protein>
<feature type="domain" description="Mur ligase C-terminal" evidence="9">
    <location>
        <begin position="308"/>
        <end position="427"/>
    </location>
</feature>
<evidence type="ECO:0000259" key="10">
    <source>
        <dbReference type="Pfam" id="PF08245"/>
    </source>
</evidence>
<evidence type="ECO:0000256" key="4">
    <source>
        <dbReference type="ARBA" id="ARBA00022598"/>
    </source>
</evidence>